<protein>
    <submittedName>
        <fullName evidence="1">Uncharacterized protein</fullName>
    </submittedName>
</protein>
<gene>
    <name evidence="1" type="ORF">TEA_019564</name>
</gene>
<evidence type="ECO:0000313" key="1">
    <source>
        <dbReference type="EMBL" id="THG22947.1"/>
    </source>
</evidence>
<dbReference type="AlphaFoldDB" id="A0A4V6RYT3"/>
<organism evidence="1 2">
    <name type="scientific">Camellia sinensis var. sinensis</name>
    <name type="common">China tea</name>
    <dbReference type="NCBI Taxonomy" id="542762"/>
    <lineage>
        <taxon>Eukaryota</taxon>
        <taxon>Viridiplantae</taxon>
        <taxon>Streptophyta</taxon>
        <taxon>Embryophyta</taxon>
        <taxon>Tracheophyta</taxon>
        <taxon>Spermatophyta</taxon>
        <taxon>Magnoliopsida</taxon>
        <taxon>eudicotyledons</taxon>
        <taxon>Gunneridae</taxon>
        <taxon>Pentapetalae</taxon>
        <taxon>asterids</taxon>
        <taxon>Ericales</taxon>
        <taxon>Theaceae</taxon>
        <taxon>Camellia</taxon>
    </lineage>
</organism>
<accession>A0A4V6RYT3</accession>
<dbReference type="EMBL" id="SDRB02000608">
    <property type="protein sequence ID" value="THG22947.1"/>
    <property type="molecule type" value="Genomic_DNA"/>
</dbReference>
<evidence type="ECO:0000313" key="2">
    <source>
        <dbReference type="Proteomes" id="UP000306102"/>
    </source>
</evidence>
<reference evidence="1 2" key="1">
    <citation type="journal article" date="2018" name="Proc. Natl. Acad. Sci. U.S.A.">
        <title>Draft genome sequence of Camellia sinensis var. sinensis provides insights into the evolution of the tea genome and tea quality.</title>
        <authorList>
            <person name="Wei C."/>
            <person name="Yang H."/>
            <person name="Wang S."/>
            <person name="Zhao J."/>
            <person name="Liu C."/>
            <person name="Gao L."/>
            <person name="Xia E."/>
            <person name="Lu Y."/>
            <person name="Tai Y."/>
            <person name="She G."/>
            <person name="Sun J."/>
            <person name="Cao H."/>
            <person name="Tong W."/>
            <person name="Gao Q."/>
            <person name="Li Y."/>
            <person name="Deng W."/>
            <person name="Jiang X."/>
            <person name="Wang W."/>
            <person name="Chen Q."/>
            <person name="Zhang S."/>
            <person name="Li H."/>
            <person name="Wu J."/>
            <person name="Wang P."/>
            <person name="Li P."/>
            <person name="Shi C."/>
            <person name="Zheng F."/>
            <person name="Jian J."/>
            <person name="Huang B."/>
            <person name="Shan D."/>
            <person name="Shi M."/>
            <person name="Fang C."/>
            <person name="Yue Y."/>
            <person name="Li F."/>
            <person name="Li D."/>
            <person name="Wei S."/>
            <person name="Han B."/>
            <person name="Jiang C."/>
            <person name="Yin Y."/>
            <person name="Xia T."/>
            <person name="Zhang Z."/>
            <person name="Bennetzen J.L."/>
            <person name="Zhao S."/>
            <person name="Wan X."/>
        </authorList>
    </citation>
    <scope>NUCLEOTIDE SEQUENCE [LARGE SCALE GENOMIC DNA]</scope>
    <source>
        <strain evidence="2">cv. Shuchazao</strain>
        <tissue evidence="1">Leaf</tissue>
    </source>
</reference>
<proteinExistence type="predicted"/>
<dbReference type="STRING" id="542762.A0A4V6RYT3"/>
<dbReference type="PANTHER" id="PTHR31656">
    <property type="entry name" value="ROOT CAP DOMAIN-CONTAINING PROTEIN"/>
    <property type="match status" value="1"/>
</dbReference>
<keyword evidence="2" id="KW-1185">Reference proteome</keyword>
<name>A0A4V6RYT3_CAMSN</name>
<comment type="caution">
    <text evidence="1">The sequence shown here is derived from an EMBL/GenBank/DDBJ whole genome shotgun (WGS) entry which is preliminary data.</text>
</comment>
<dbReference type="Proteomes" id="UP000306102">
    <property type="component" value="Unassembled WGS sequence"/>
</dbReference>
<sequence>MDIVGTSNLEGPLPGYGQHSLVRNIKNKVRKEVKLLEFEYGVGQRFGGSVNNVPTFKLVEDTGLVKGCGVVENAIDTQLNFSAYLRKLQTQAEATTCNKPKSPCFLKELPCLTRKPNCGSPGAAYFDPRFIGADGIVFYFHGKSNEHFSLVSNPNLQINARFIGLRPAGRPRDYLWIQALGILFDSQSFSVEATKAATWDDEVDHLKFSYNGKELVIPEGYPSVWKSNVKQHNYNSFHPKIRQVSLQKAPPATKMINYTLVSI</sequence>